<protein>
    <recommendedName>
        <fullName evidence="7">G-protein coupled receptors family 2 profile 2 domain-containing protein</fullName>
    </recommendedName>
</protein>
<dbReference type="PRINTS" id="PR00249">
    <property type="entry name" value="GPCRSECRETIN"/>
</dbReference>
<evidence type="ECO:0000313" key="8">
    <source>
        <dbReference type="EnsemblMetazoa" id="Aqu2.1.28039_001"/>
    </source>
</evidence>
<name>A0A1X7UKL3_AMPQE</name>
<keyword evidence="3 6" id="KW-1133">Transmembrane helix</keyword>
<dbReference type="eggNOG" id="KOG4193">
    <property type="taxonomic scope" value="Eukaryota"/>
</dbReference>
<evidence type="ECO:0000259" key="7">
    <source>
        <dbReference type="PROSITE" id="PS50261"/>
    </source>
</evidence>
<dbReference type="Pfam" id="PF00002">
    <property type="entry name" value="7tm_2"/>
    <property type="match status" value="1"/>
</dbReference>
<evidence type="ECO:0000256" key="1">
    <source>
        <dbReference type="ARBA" id="ARBA00004141"/>
    </source>
</evidence>
<feature type="transmembrane region" description="Helical" evidence="6">
    <location>
        <begin position="246"/>
        <end position="266"/>
    </location>
</feature>
<feature type="compositionally biased region" description="Polar residues" evidence="5">
    <location>
        <begin position="520"/>
        <end position="531"/>
    </location>
</feature>
<feature type="transmembrane region" description="Helical" evidence="6">
    <location>
        <begin position="215"/>
        <end position="239"/>
    </location>
</feature>
<dbReference type="SUPFAM" id="SSF81321">
    <property type="entry name" value="Family A G protein-coupled receptor-like"/>
    <property type="match status" value="1"/>
</dbReference>
<dbReference type="PANTHER" id="PTHR45692:SF1">
    <property type="entry name" value="G-PROTEIN COUPLED RECEPTORS FAMILY 2 PROFILE 2 DOMAIN-CONTAINING PROTEIN"/>
    <property type="match status" value="1"/>
</dbReference>
<dbReference type="Gene3D" id="1.20.1070.10">
    <property type="entry name" value="Rhodopsin 7-helix transmembrane proteins"/>
    <property type="match status" value="1"/>
</dbReference>
<keyword evidence="4 6" id="KW-0472">Membrane</keyword>
<dbReference type="GO" id="GO:0016020">
    <property type="term" value="C:membrane"/>
    <property type="evidence" value="ECO:0007669"/>
    <property type="project" value="UniProtKB-SubCell"/>
</dbReference>
<evidence type="ECO:0000256" key="4">
    <source>
        <dbReference type="ARBA" id="ARBA00023136"/>
    </source>
</evidence>
<dbReference type="PANTHER" id="PTHR45692">
    <property type="entry name" value="G_PROTEIN_RECEP_F2_4 DOMAIN-CONTAINING PROTEIN"/>
    <property type="match status" value="1"/>
</dbReference>
<evidence type="ECO:0000256" key="6">
    <source>
        <dbReference type="SAM" id="Phobius"/>
    </source>
</evidence>
<dbReference type="InParanoid" id="A0A1X7UKL3"/>
<accession>A0A1X7UKL3</accession>
<dbReference type="GO" id="GO:0007166">
    <property type="term" value="P:cell surface receptor signaling pathway"/>
    <property type="evidence" value="ECO:0007669"/>
    <property type="project" value="InterPro"/>
</dbReference>
<organism evidence="8">
    <name type="scientific">Amphimedon queenslandica</name>
    <name type="common">Sponge</name>
    <dbReference type="NCBI Taxonomy" id="400682"/>
    <lineage>
        <taxon>Eukaryota</taxon>
        <taxon>Metazoa</taxon>
        <taxon>Porifera</taxon>
        <taxon>Demospongiae</taxon>
        <taxon>Heteroscleromorpha</taxon>
        <taxon>Haplosclerida</taxon>
        <taxon>Niphatidae</taxon>
        <taxon>Amphimedon</taxon>
    </lineage>
</organism>
<feature type="region of interest" description="Disordered" evidence="5">
    <location>
        <begin position="512"/>
        <end position="546"/>
    </location>
</feature>
<keyword evidence="2 6" id="KW-0812">Transmembrane</keyword>
<evidence type="ECO:0000256" key="2">
    <source>
        <dbReference type="ARBA" id="ARBA00022692"/>
    </source>
</evidence>
<proteinExistence type="predicted"/>
<reference evidence="8" key="1">
    <citation type="submission" date="2017-05" db="UniProtKB">
        <authorList>
            <consortium name="EnsemblMetazoa"/>
        </authorList>
    </citation>
    <scope>IDENTIFICATION</scope>
</reference>
<dbReference type="AlphaFoldDB" id="A0A1X7UKL3"/>
<dbReference type="InterPro" id="IPR017981">
    <property type="entry name" value="GPCR_2-like_7TM"/>
</dbReference>
<dbReference type="EnsemblMetazoa" id="Aqu2.1.28039_001">
    <property type="protein sequence ID" value="Aqu2.1.28039_001"/>
    <property type="gene ID" value="Aqu2.1.28039"/>
</dbReference>
<comment type="subcellular location">
    <subcellularLocation>
        <location evidence="1">Membrane</location>
        <topology evidence="1">Multi-pass membrane protein</topology>
    </subcellularLocation>
</comment>
<feature type="transmembrane region" description="Helical" evidence="6">
    <location>
        <begin position="178"/>
        <end position="195"/>
    </location>
</feature>
<dbReference type="OrthoDB" id="10037534at2759"/>
<feature type="domain" description="G-protein coupled receptors family 2 profile 2" evidence="7">
    <location>
        <begin position="142"/>
        <end position="396"/>
    </location>
</feature>
<evidence type="ECO:0000256" key="5">
    <source>
        <dbReference type="SAM" id="MobiDB-lite"/>
    </source>
</evidence>
<dbReference type="GO" id="GO:0004930">
    <property type="term" value="F:G protein-coupled receptor activity"/>
    <property type="evidence" value="ECO:0007669"/>
    <property type="project" value="InterPro"/>
</dbReference>
<feature type="transmembrane region" description="Helical" evidence="6">
    <location>
        <begin position="145"/>
        <end position="166"/>
    </location>
</feature>
<dbReference type="PROSITE" id="PS50261">
    <property type="entry name" value="G_PROTEIN_RECEP_F2_4"/>
    <property type="match status" value="1"/>
</dbReference>
<dbReference type="InterPro" id="IPR000832">
    <property type="entry name" value="GPCR_2_secretin-like"/>
</dbReference>
<feature type="transmembrane region" description="Helical" evidence="6">
    <location>
        <begin position="339"/>
        <end position="360"/>
    </location>
</feature>
<sequence length="546" mass="61315">LPVGERVRELETLTSDSSALGPTEVAASVSVLVSATGELEGDITLTTTFLDTVDNILVVNQKVLQESQESSNTSSRILDAVENVVGDITITNSSEPVVITQNSFAVLVQQIDLEELDESSQAFSDVSPKNKPTERSELTLFLDSISYVGIMVSIVCLIITIASYLLSKKLRSSDHGQLLLNLCFALLGLYLSFIVALHSKDTNIFCAFSGAVLQYFFLVTFIVTAAEAIDLYINLVIVLGHKIDHFVLKATLVSWIAPVFVVLFCFSPDYKSYISDPPNFCRAFKAPFYIGVVVPFVLIYLFNWIIFVMIIVSLSRKTLSLKLNNVKTKKESKILKQQLMIAITLSILFGFGWGLGLLVTEDIYTSKTVRDLIASVFVFLTGFHGLFIFVIYCLRSKEVRFVWKNVFLCKKGKEFSTTNFNRIQKTSTGTTTMMSHNLAVSLKKDQTCKFEEGSQMRVHDYTKKNEPREKELNKSEEHINLNCIPNDDAQATLRFYTKKYQDQFNIGETEAISKVDSKSQEPQYSVGNFGNDNKRNDSHEVDEEHF</sequence>
<evidence type="ECO:0000256" key="3">
    <source>
        <dbReference type="ARBA" id="ARBA00022989"/>
    </source>
</evidence>
<feature type="transmembrane region" description="Helical" evidence="6">
    <location>
        <begin position="372"/>
        <end position="394"/>
    </location>
</feature>
<feature type="compositionally biased region" description="Basic and acidic residues" evidence="5">
    <location>
        <begin position="532"/>
        <end position="546"/>
    </location>
</feature>
<feature type="transmembrane region" description="Helical" evidence="6">
    <location>
        <begin position="286"/>
        <end position="312"/>
    </location>
</feature>